<dbReference type="Pfam" id="PF13401">
    <property type="entry name" value="AAA_22"/>
    <property type="match status" value="1"/>
</dbReference>
<feature type="domain" description="ORC1/DEAH AAA+ ATPase" evidence="2">
    <location>
        <begin position="125"/>
        <end position="253"/>
    </location>
</feature>
<evidence type="ECO:0000313" key="3">
    <source>
        <dbReference type="EMBL" id="WTW64911.1"/>
    </source>
</evidence>
<sequence length="413" mass="45427">MTPPPAPTAPQRKAQKQQKRPPRKPGSGTLASAVFEGDDRQYSPTRLEGLSQIVFAPDRIQPVRLTRAQMAELSKPELARYNDGRHVWHANIGPLRTPQLLELHEDLWEIVGSNRHDGDKAKPAALLDAYPGIGKSTAVLDFARDYYRSEIELRGETTANGDRRVPLLYIALTGNTQIRGLNAALCRFYDLPATGDADTLAARAVDAVLSMRTAVFVIDDIHFLAGAGSSTTRMVNQLKFLSNTFPVTLLYVGVGVREHGILQDGISAQFGRRTTPLTLRPFQVEDEAGRREFRRVLLTIEKQLVLADTYPGMLADDLADYFWARSSGHFASLMALINRGCYRAIRTGHERLDAALMDQVKNDAAAEEARLELEASVQAGLLTAKPARKTTSKATASSKSGPRARKTARKKAS</sequence>
<proteinExistence type="predicted"/>
<dbReference type="InterPro" id="IPR049945">
    <property type="entry name" value="AAA_22"/>
</dbReference>
<dbReference type="AlphaFoldDB" id="A0AAU2VCU6"/>
<dbReference type="GO" id="GO:0016887">
    <property type="term" value="F:ATP hydrolysis activity"/>
    <property type="evidence" value="ECO:0007669"/>
    <property type="project" value="InterPro"/>
</dbReference>
<evidence type="ECO:0000259" key="2">
    <source>
        <dbReference type="Pfam" id="PF13401"/>
    </source>
</evidence>
<dbReference type="InterPro" id="IPR027417">
    <property type="entry name" value="P-loop_NTPase"/>
</dbReference>
<feature type="region of interest" description="Disordered" evidence="1">
    <location>
        <begin position="1"/>
        <end position="40"/>
    </location>
</feature>
<organism evidence="3">
    <name type="scientific">Streptomyces sp. NBC_00003</name>
    <dbReference type="NCBI Taxonomy" id="2903608"/>
    <lineage>
        <taxon>Bacteria</taxon>
        <taxon>Bacillati</taxon>
        <taxon>Actinomycetota</taxon>
        <taxon>Actinomycetes</taxon>
        <taxon>Kitasatosporales</taxon>
        <taxon>Streptomycetaceae</taxon>
        <taxon>Streptomyces</taxon>
    </lineage>
</organism>
<protein>
    <submittedName>
        <fullName evidence="3">TniB family NTP-binding protein</fullName>
    </submittedName>
</protein>
<evidence type="ECO:0000256" key="1">
    <source>
        <dbReference type="SAM" id="MobiDB-lite"/>
    </source>
</evidence>
<feature type="compositionally biased region" description="Basic residues" evidence="1">
    <location>
        <begin position="13"/>
        <end position="23"/>
    </location>
</feature>
<accession>A0AAU2VCU6</accession>
<name>A0AAU2VCU6_9ACTN</name>
<dbReference type="EMBL" id="CP108318">
    <property type="protein sequence ID" value="WTW64911.1"/>
    <property type="molecule type" value="Genomic_DNA"/>
</dbReference>
<gene>
    <name evidence="3" type="ORF">OG549_32045</name>
</gene>
<feature type="compositionally biased region" description="Basic residues" evidence="1">
    <location>
        <begin position="402"/>
        <end position="413"/>
    </location>
</feature>
<dbReference type="SUPFAM" id="SSF52540">
    <property type="entry name" value="P-loop containing nucleoside triphosphate hydrolases"/>
    <property type="match status" value="1"/>
</dbReference>
<feature type="region of interest" description="Disordered" evidence="1">
    <location>
        <begin position="382"/>
        <end position="413"/>
    </location>
</feature>
<reference evidence="3" key="1">
    <citation type="submission" date="2022-10" db="EMBL/GenBank/DDBJ databases">
        <title>The complete genomes of actinobacterial strains from the NBC collection.</title>
        <authorList>
            <person name="Joergensen T.S."/>
            <person name="Alvarez Arevalo M."/>
            <person name="Sterndorff E.B."/>
            <person name="Faurdal D."/>
            <person name="Vuksanovic O."/>
            <person name="Mourched A.-S."/>
            <person name="Charusanti P."/>
            <person name="Shaw S."/>
            <person name="Blin K."/>
            <person name="Weber T."/>
        </authorList>
    </citation>
    <scope>NUCLEOTIDE SEQUENCE</scope>
    <source>
        <strain evidence="3">NBC_00003</strain>
    </source>
</reference>